<dbReference type="EMBL" id="JAJSOF020000027">
    <property type="protein sequence ID" value="KAJ4433567.1"/>
    <property type="molecule type" value="Genomic_DNA"/>
</dbReference>
<accession>A0ABQ8SIS9</accession>
<evidence type="ECO:0000313" key="1">
    <source>
        <dbReference type="EMBL" id="KAJ4433567.1"/>
    </source>
</evidence>
<reference evidence="1 2" key="1">
    <citation type="journal article" date="2022" name="Allergy">
        <title>Genome assembly and annotation of Periplaneta americana reveal a comprehensive cockroach allergen profile.</title>
        <authorList>
            <person name="Wang L."/>
            <person name="Xiong Q."/>
            <person name="Saelim N."/>
            <person name="Wang L."/>
            <person name="Nong W."/>
            <person name="Wan A.T."/>
            <person name="Shi M."/>
            <person name="Liu X."/>
            <person name="Cao Q."/>
            <person name="Hui J.H.L."/>
            <person name="Sookrung N."/>
            <person name="Leung T.F."/>
            <person name="Tungtrongchitr A."/>
            <person name="Tsui S.K.W."/>
        </authorList>
    </citation>
    <scope>NUCLEOTIDE SEQUENCE [LARGE SCALE GENOMIC DNA]</scope>
    <source>
        <strain evidence="1">PWHHKU_190912</strain>
    </source>
</reference>
<gene>
    <name evidence="1" type="ORF">ANN_15876</name>
</gene>
<proteinExistence type="predicted"/>
<sequence length="144" mass="16922">MYVIKMLTKYRYRKCYNGGDDGILKISRQLVFFPPLYKGFRNDASHSEEETVNCPKTGLNFTSDSNKAPLMKQLVQDIMRLSKSQNSFNVIGLKLFNKLDDIVKRLNIIVFKLRFYSTLLYSTSEINFVRDRAYLLVFRTEPIR</sequence>
<protein>
    <submittedName>
        <fullName evidence="1">Uncharacterized protein</fullName>
    </submittedName>
</protein>
<evidence type="ECO:0000313" key="2">
    <source>
        <dbReference type="Proteomes" id="UP001148838"/>
    </source>
</evidence>
<organism evidence="1 2">
    <name type="scientific">Periplaneta americana</name>
    <name type="common">American cockroach</name>
    <name type="synonym">Blatta americana</name>
    <dbReference type="NCBI Taxonomy" id="6978"/>
    <lineage>
        <taxon>Eukaryota</taxon>
        <taxon>Metazoa</taxon>
        <taxon>Ecdysozoa</taxon>
        <taxon>Arthropoda</taxon>
        <taxon>Hexapoda</taxon>
        <taxon>Insecta</taxon>
        <taxon>Pterygota</taxon>
        <taxon>Neoptera</taxon>
        <taxon>Polyneoptera</taxon>
        <taxon>Dictyoptera</taxon>
        <taxon>Blattodea</taxon>
        <taxon>Blattoidea</taxon>
        <taxon>Blattidae</taxon>
        <taxon>Blattinae</taxon>
        <taxon>Periplaneta</taxon>
    </lineage>
</organism>
<comment type="caution">
    <text evidence="1">The sequence shown here is derived from an EMBL/GenBank/DDBJ whole genome shotgun (WGS) entry which is preliminary data.</text>
</comment>
<feature type="non-terminal residue" evidence="1">
    <location>
        <position position="144"/>
    </location>
</feature>
<name>A0ABQ8SIS9_PERAM</name>
<dbReference type="Proteomes" id="UP001148838">
    <property type="component" value="Unassembled WGS sequence"/>
</dbReference>
<keyword evidence="2" id="KW-1185">Reference proteome</keyword>